<evidence type="ECO:0000313" key="2">
    <source>
        <dbReference type="Proteomes" id="UP001152172"/>
    </source>
</evidence>
<protein>
    <submittedName>
        <fullName evidence="1">Uncharacterized protein</fullName>
    </submittedName>
</protein>
<proteinExistence type="predicted"/>
<evidence type="ECO:0000313" key="1">
    <source>
        <dbReference type="EMBL" id="MCZ8534782.1"/>
    </source>
</evidence>
<dbReference type="EMBL" id="JAMKBI010000013">
    <property type="protein sequence ID" value="MCZ8534782.1"/>
    <property type="molecule type" value="Genomic_DNA"/>
</dbReference>
<gene>
    <name evidence="1" type="ORF">M9R61_15870</name>
</gene>
<reference evidence="1" key="1">
    <citation type="submission" date="2022-05" db="EMBL/GenBank/DDBJ databases">
        <authorList>
            <person name="Colautti A."/>
            <person name="Iacumin L."/>
        </authorList>
    </citation>
    <scope>NUCLEOTIDE SEQUENCE</scope>
    <source>
        <strain evidence="1">DSM 30747</strain>
    </source>
</reference>
<keyword evidence="2" id="KW-1185">Reference proteome</keyword>
<dbReference type="Proteomes" id="UP001152172">
    <property type="component" value="Unassembled WGS sequence"/>
</dbReference>
<accession>A0A9X3RC12</accession>
<dbReference type="RefSeq" id="WP_269922880.1">
    <property type="nucleotide sequence ID" value="NZ_JAMKBI010000013.1"/>
</dbReference>
<name>A0A9X3RC12_9BACI</name>
<sequence length="50" mass="5682">MHPLLKEISLSWVVFGVPLAIQQKLIQILGEQRAMDLYKEIKEKAPSSFG</sequence>
<dbReference type="AlphaFoldDB" id="A0A9X3RC12"/>
<comment type="caution">
    <text evidence="1">The sequence shown here is derived from an EMBL/GenBank/DDBJ whole genome shotgun (WGS) entry which is preliminary data.</text>
</comment>
<organism evidence="1 2">
    <name type="scientific">Psychrobacillus psychrodurans</name>
    <dbReference type="NCBI Taxonomy" id="126157"/>
    <lineage>
        <taxon>Bacteria</taxon>
        <taxon>Bacillati</taxon>
        <taxon>Bacillota</taxon>
        <taxon>Bacilli</taxon>
        <taxon>Bacillales</taxon>
        <taxon>Bacillaceae</taxon>
        <taxon>Psychrobacillus</taxon>
    </lineage>
</organism>